<comment type="similarity">
    <text evidence="1">Belongs to the folylpolyglutamate synthase family.</text>
</comment>
<keyword evidence="3" id="KW-0479">Metal-binding</keyword>
<dbReference type="NCBIfam" id="TIGR01499">
    <property type="entry name" value="folC"/>
    <property type="match status" value="1"/>
</dbReference>
<evidence type="ECO:0000256" key="5">
    <source>
        <dbReference type="ARBA" id="ARBA00022840"/>
    </source>
</evidence>
<dbReference type="GO" id="GO:0005524">
    <property type="term" value="F:ATP binding"/>
    <property type="evidence" value="ECO:0007669"/>
    <property type="project" value="UniProtKB-KW"/>
</dbReference>
<gene>
    <name evidence="7" type="ORF">A2527_01965</name>
</gene>
<dbReference type="Proteomes" id="UP000178449">
    <property type="component" value="Unassembled WGS sequence"/>
</dbReference>
<evidence type="ECO:0000313" key="8">
    <source>
        <dbReference type="Proteomes" id="UP000178449"/>
    </source>
</evidence>
<dbReference type="AlphaFoldDB" id="A0A1F6GEH6"/>
<dbReference type="GO" id="GO:0005829">
    <property type="term" value="C:cytosol"/>
    <property type="evidence" value="ECO:0007669"/>
    <property type="project" value="TreeGrafter"/>
</dbReference>
<dbReference type="GO" id="GO:0046872">
    <property type="term" value="F:metal ion binding"/>
    <property type="evidence" value="ECO:0007669"/>
    <property type="project" value="UniProtKB-KW"/>
</dbReference>
<keyword evidence="4" id="KW-0547">Nucleotide-binding</keyword>
<dbReference type="GO" id="GO:0004326">
    <property type="term" value="F:tetrahydrofolylpolyglutamate synthase activity"/>
    <property type="evidence" value="ECO:0007669"/>
    <property type="project" value="InterPro"/>
</dbReference>
<sequence length="398" mass="43293">MDPRILDALFGLRGKVELGLGPSNRLLERLGRPELDLKWVHLAGTNGKGSTLAGLEALFLASGAHTGAFISPHLVRFNERFRLDGQPVSDIQLMAALTHVCALLGTRPEALPRATEKALGASFFEISLSLAMVIFKEAAVDWALIETGLGGRLDATNALQNPKASVITRIGLDHREYLGETLAEIALEKLAILRPHTPSFLAPQTPQINQLALDYAQSRGLDLQPCPTLEGWDLGLNGAHQKENLGTALACFNHLCPNQLDEAAQKEALAQVRWPGRLEYVNPHFLIDGAHNAQGLASLFQYLRDQHPGKHILLALGWMTGKRLFEGLDQSGLDLTWQPIQGGFQGAEPNPEATLSTFGPCLPTKVLSQFCAHLPPQFDLIVLAGSLYLLGEFKSLKL</sequence>
<comment type="caution">
    <text evidence="7">The sequence shown here is derived from an EMBL/GenBank/DDBJ whole genome shotgun (WGS) entry which is preliminary data.</text>
</comment>
<proteinExistence type="inferred from homology"/>
<dbReference type="Gene3D" id="3.40.1190.10">
    <property type="entry name" value="Mur-like, catalytic domain"/>
    <property type="match status" value="1"/>
</dbReference>
<dbReference type="PANTHER" id="PTHR11136">
    <property type="entry name" value="FOLYLPOLYGLUTAMATE SYNTHASE-RELATED"/>
    <property type="match status" value="1"/>
</dbReference>
<name>A0A1F6GEH6_9PROT</name>
<dbReference type="SUPFAM" id="SSF53244">
    <property type="entry name" value="MurD-like peptide ligases, peptide-binding domain"/>
    <property type="match status" value="1"/>
</dbReference>
<dbReference type="InterPro" id="IPR036565">
    <property type="entry name" value="Mur-like_cat_sf"/>
</dbReference>
<evidence type="ECO:0000313" key="7">
    <source>
        <dbReference type="EMBL" id="OGG96502.1"/>
    </source>
</evidence>
<dbReference type="GO" id="GO:0008841">
    <property type="term" value="F:dihydrofolate synthase activity"/>
    <property type="evidence" value="ECO:0007669"/>
    <property type="project" value="TreeGrafter"/>
</dbReference>
<accession>A0A1F6GEH6</accession>
<evidence type="ECO:0000256" key="2">
    <source>
        <dbReference type="ARBA" id="ARBA00022598"/>
    </source>
</evidence>
<dbReference type="Gene3D" id="3.90.190.20">
    <property type="entry name" value="Mur ligase, C-terminal domain"/>
    <property type="match status" value="1"/>
</dbReference>
<dbReference type="PIRSF" id="PIRSF001563">
    <property type="entry name" value="Folylpolyglu_synth"/>
    <property type="match status" value="1"/>
</dbReference>
<evidence type="ECO:0000256" key="4">
    <source>
        <dbReference type="ARBA" id="ARBA00022741"/>
    </source>
</evidence>
<evidence type="ECO:0000256" key="1">
    <source>
        <dbReference type="ARBA" id="ARBA00008276"/>
    </source>
</evidence>
<organism evidence="7 8">
    <name type="scientific">Candidatus Lambdaproteobacteria bacterium RIFOXYD2_FULL_50_16</name>
    <dbReference type="NCBI Taxonomy" id="1817772"/>
    <lineage>
        <taxon>Bacteria</taxon>
        <taxon>Pseudomonadati</taxon>
        <taxon>Pseudomonadota</taxon>
        <taxon>Candidatus Lambdaproteobacteria</taxon>
    </lineage>
</organism>
<keyword evidence="5" id="KW-0067">ATP-binding</keyword>
<dbReference type="EMBL" id="MFNE01000012">
    <property type="protein sequence ID" value="OGG96502.1"/>
    <property type="molecule type" value="Genomic_DNA"/>
</dbReference>
<dbReference type="SUPFAM" id="SSF53623">
    <property type="entry name" value="MurD-like peptide ligases, catalytic domain"/>
    <property type="match status" value="1"/>
</dbReference>
<keyword evidence="6" id="KW-0460">Magnesium</keyword>
<protein>
    <recommendedName>
        <fullName evidence="9">Folylpolyglutamate synthetase</fullName>
    </recommendedName>
</protein>
<dbReference type="InterPro" id="IPR001645">
    <property type="entry name" value="Folylpolyglutamate_synth"/>
</dbReference>
<evidence type="ECO:0000256" key="6">
    <source>
        <dbReference type="ARBA" id="ARBA00022842"/>
    </source>
</evidence>
<evidence type="ECO:0008006" key="9">
    <source>
        <dbReference type="Google" id="ProtNLM"/>
    </source>
</evidence>
<dbReference type="STRING" id="1817772.A2527_01965"/>
<dbReference type="PANTHER" id="PTHR11136:SF0">
    <property type="entry name" value="DIHYDROFOLATE SYNTHETASE-RELATED"/>
    <property type="match status" value="1"/>
</dbReference>
<dbReference type="InterPro" id="IPR036615">
    <property type="entry name" value="Mur_ligase_C_dom_sf"/>
</dbReference>
<evidence type="ECO:0000256" key="3">
    <source>
        <dbReference type="ARBA" id="ARBA00022723"/>
    </source>
</evidence>
<keyword evidence="2" id="KW-0436">Ligase</keyword>
<reference evidence="7 8" key="1">
    <citation type="journal article" date="2016" name="Nat. Commun.">
        <title>Thousands of microbial genomes shed light on interconnected biogeochemical processes in an aquifer system.</title>
        <authorList>
            <person name="Anantharaman K."/>
            <person name="Brown C.T."/>
            <person name="Hug L.A."/>
            <person name="Sharon I."/>
            <person name="Castelle C.J."/>
            <person name="Probst A.J."/>
            <person name="Thomas B.C."/>
            <person name="Singh A."/>
            <person name="Wilkins M.J."/>
            <person name="Karaoz U."/>
            <person name="Brodie E.L."/>
            <person name="Williams K.H."/>
            <person name="Hubbard S.S."/>
            <person name="Banfield J.F."/>
        </authorList>
    </citation>
    <scope>NUCLEOTIDE SEQUENCE [LARGE SCALE GENOMIC DNA]</scope>
</reference>